<dbReference type="Gene3D" id="3.40.50.300">
    <property type="entry name" value="P-loop containing nucleotide triphosphate hydrolases"/>
    <property type="match status" value="1"/>
</dbReference>
<dbReference type="PANTHER" id="PTHR16184:SF6">
    <property type="entry name" value="ELONGATOR COMPLEX PROTEIN 6"/>
    <property type="match status" value="1"/>
</dbReference>
<sequence>MPTPTPPILAPYTSSSSSPAQSLTLITSVLGATSNWLVLRILCDALSAGEYEGWGGAAVGGRGAARGRKVVLVSFLRSWEFWRGEARRAGLDLARFSNEGSFVFVDGLSELFSGATSAPSAAALPIRSAPPVSSRQPAVTRLPAEQQQQQQQRAATPAATRKLHWSTKGGLDAVERDIISAIEERNPNVPADEVSAENDTLLIVDQPDLLLAATGAGQGVGAAEMGEFIMGLRQHSHSTIVTVSADAPLIHNSSPTERQPTPLETEHAALVVGLAHQARMVMQLRGLDTGVARDVSGVLRISKGGGWVARRVEDKNSSSGGDGHGDLEEREVLYFIQADGAVRVFGRGEMR</sequence>
<evidence type="ECO:0000256" key="3">
    <source>
        <dbReference type="SAM" id="MobiDB-lite"/>
    </source>
</evidence>
<dbReference type="AlphaFoldDB" id="A0A2B7Z029"/>
<feature type="region of interest" description="Disordered" evidence="3">
    <location>
        <begin position="127"/>
        <end position="165"/>
    </location>
</feature>
<dbReference type="Pfam" id="PF09807">
    <property type="entry name" value="ELP6"/>
    <property type="match status" value="1"/>
</dbReference>
<dbReference type="UniPathway" id="UPA00988"/>
<comment type="pathway">
    <text evidence="1">tRNA modification; 5-methoxycarbonylmethyl-2-thiouridine-tRNA biosynthesis.</text>
</comment>
<name>A0A2B7Z029_POLH7</name>
<dbReference type="GO" id="GO:0033588">
    <property type="term" value="C:elongator holoenzyme complex"/>
    <property type="evidence" value="ECO:0007669"/>
    <property type="project" value="InterPro"/>
</dbReference>
<evidence type="ECO:0000256" key="2">
    <source>
        <dbReference type="ARBA" id="ARBA00008837"/>
    </source>
</evidence>
<evidence type="ECO:0000313" key="4">
    <source>
        <dbReference type="EMBL" id="PGH26671.1"/>
    </source>
</evidence>
<evidence type="ECO:0000256" key="1">
    <source>
        <dbReference type="ARBA" id="ARBA00005043"/>
    </source>
</evidence>
<organism evidence="4 5">
    <name type="scientific">Polytolypa hystricis (strain UAMH7299)</name>
    <dbReference type="NCBI Taxonomy" id="1447883"/>
    <lineage>
        <taxon>Eukaryota</taxon>
        <taxon>Fungi</taxon>
        <taxon>Dikarya</taxon>
        <taxon>Ascomycota</taxon>
        <taxon>Pezizomycotina</taxon>
        <taxon>Eurotiomycetes</taxon>
        <taxon>Eurotiomycetidae</taxon>
        <taxon>Onygenales</taxon>
        <taxon>Onygenales incertae sedis</taxon>
        <taxon>Polytolypa</taxon>
    </lineage>
</organism>
<keyword evidence="5" id="KW-1185">Reference proteome</keyword>
<protein>
    <recommendedName>
        <fullName evidence="6">Elongator complex protein 6</fullName>
    </recommendedName>
</protein>
<dbReference type="EMBL" id="PDNA01000014">
    <property type="protein sequence ID" value="PGH26671.1"/>
    <property type="molecule type" value="Genomic_DNA"/>
</dbReference>
<comment type="caution">
    <text evidence="4">The sequence shown here is derived from an EMBL/GenBank/DDBJ whole genome shotgun (WGS) entry which is preliminary data.</text>
</comment>
<dbReference type="InterPro" id="IPR027417">
    <property type="entry name" value="P-loop_NTPase"/>
</dbReference>
<reference evidence="4 5" key="1">
    <citation type="submission" date="2017-10" db="EMBL/GenBank/DDBJ databases">
        <title>Comparative genomics in systemic dimorphic fungi from Ajellomycetaceae.</title>
        <authorList>
            <person name="Munoz J.F."/>
            <person name="Mcewen J.G."/>
            <person name="Clay O.K."/>
            <person name="Cuomo C.A."/>
        </authorList>
    </citation>
    <scope>NUCLEOTIDE SEQUENCE [LARGE SCALE GENOMIC DNA]</scope>
    <source>
        <strain evidence="4 5">UAMH7299</strain>
    </source>
</reference>
<dbReference type="PANTHER" id="PTHR16184">
    <property type="entry name" value="ELONGATOR COMPLEX PROTEIN 6"/>
    <property type="match status" value="1"/>
</dbReference>
<dbReference type="OrthoDB" id="9995306at2759"/>
<accession>A0A2B7Z029</accession>
<dbReference type="Proteomes" id="UP000224634">
    <property type="component" value="Unassembled WGS sequence"/>
</dbReference>
<comment type="similarity">
    <text evidence="2">Belongs to the ELP6 family.</text>
</comment>
<dbReference type="InterPro" id="IPR018627">
    <property type="entry name" value="ELP6"/>
</dbReference>
<proteinExistence type="inferred from homology"/>
<evidence type="ECO:0008006" key="6">
    <source>
        <dbReference type="Google" id="ProtNLM"/>
    </source>
</evidence>
<gene>
    <name evidence="4" type="ORF">AJ80_01617</name>
</gene>
<evidence type="ECO:0000313" key="5">
    <source>
        <dbReference type="Proteomes" id="UP000224634"/>
    </source>
</evidence>
<dbReference type="GO" id="GO:0002098">
    <property type="term" value="P:tRNA wobble uridine modification"/>
    <property type="evidence" value="ECO:0007669"/>
    <property type="project" value="InterPro"/>
</dbReference>
<dbReference type="CDD" id="cd19495">
    <property type="entry name" value="Elp6"/>
    <property type="match status" value="1"/>
</dbReference>